<feature type="transmembrane region" description="Helical" evidence="7">
    <location>
        <begin position="128"/>
        <end position="147"/>
    </location>
</feature>
<feature type="transmembrane region" description="Helical" evidence="7">
    <location>
        <begin position="266"/>
        <end position="287"/>
    </location>
</feature>
<dbReference type="Gene3D" id="1.20.1630.10">
    <property type="entry name" value="Formate dehydrogenase/DMSO reductase domain"/>
    <property type="match status" value="1"/>
</dbReference>
<dbReference type="GO" id="GO:0005886">
    <property type="term" value="C:plasma membrane"/>
    <property type="evidence" value="ECO:0007669"/>
    <property type="project" value="UniProtKB-SubCell"/>
</dbReference>
<dbReference type="InterPro" id="IPR052049">
    <property type="entry name" value="Electron_transfer_protein"/>
</dbReference>
<protein>
    <submittedName>
        <fullName evidence="8">Uncharacterized protein</fullName>
    </submittedName>
</protein>
<evidence type="ECO:0000256" key="7">
    <source>
        <dbReference type="SAM" id="Phobius"/>
    </source>
</evidence>
<evidence type="ECO:0000256" key="2">
    <source>
        <dbReference type="ARBA" id="ARBA00008929"/>
    </source>
</evidence>
<evidence type="ECO:0000256" key="5">
    <source>
        <dbReference type="ARBA" id="ARBA00022989"/>
    </source>
</evidence>
<dbReference type="AlphaFoldDB" id="A0A3B1B5E2"/>
<evidence type="ECO:0000313" key="8">
    <source>
        <dbReference type="EMBL" id="VAX07123.1"/>
    </source>
</evidence>
<evidence type="ECO:0000256" key="6">
    <source>
        <dbReference type="ARBA" id="ARBA00023136"/>
    </source>
</evidence>
<keyword evidence="6 7" id="KW-0472">Membrane</keyword>
<evidence type="ECO:0000256" key="3">
    <source>
        <dbReference type="ARBA" id="ARBA00022475"/>
    </source>
</evidence>
<feature type="transmembrane region" description="Helical" evidence="7">
    <location>
        <begin position="238"/>
        <end position="260"/>
    </location>
</feature>
<gene>
    <name evidence="8" type="ORF">MNBD_ALPHA03-2050</name>
</gene>
<comment type="subcellular location">
    <subcellularLocation>
        <location evidence="1">Cell membrane</location>
        <topology evidence="1">Multi-pass membrane protein</topology>
    </subcellularLocation>
</comment>
<evidence type="ECO:0000256" key="1">
    <source>
        <dbReference type="ARBA" id="ARBA00004651"/>
    </source>
</evidence>
<dbReference type="InterPro" id="IPR005614">
    <property type="entry name" value="NrfD-like"/>
</dbReference>
<feature type="transmembrane region" description="Helical" evidence="7">
    <location>
        <begin position="100"/>
        <end position="122"/>
    </location>
</feature>
<evidence type="ECO:0000256" key="4">
    <source>
        <dbReference type="ARBA" id="ARBA00022692"/>
    </source>
</evidence>
<dbReference type="PANTHER" id="PTHR34856">
    <property type="entry name" value="PROTEIN NRFD"/>
    <property type="match status" value="1"/>
</dbReference>
<dbReference type="PANTHER" id="PTHR34856:SF2">
    <property type="entry name" value="PROTEIN NRFD"/>
    <property type="match status" value="1"/>
</dbReference>
<comment type="similarity">
    <text evidence="2">Belongs to the NrfD family.</text>
</comment>
<feature type="transmembrane region" description="Helical" evidence="7">
    <location>
        <begin position="168"/>
        <end position="189"/>
    </location>
</feature>
<dbReference type="Pfam" id="PF03916">
    <property type="entry name" value="NrfD"/>
    <property type="match status" value="1"/>
</dbReference>
<keyword evidence="5 7" id="KW-1133">Transmembrane helix</keyword>
<dbReference type="EMBL" id="UOFW01000195">
    <property type="protein sequence ID" value="VAX07123.1"/>
    <property type="molecule type" value="Genomic_DNA"/>
</dbReference>
<name>A0A3B1B5E2_9ZZZZ</name>
<keyword evidence="4 7" id="KW-0812">Transmembrane</keyword>
<feature type="transmembrane region" description="Helical" evidence="7">
    <location>
        <begin position="195"/>
        <end position="217"/>
    </location>
</feature>
<sequence>MFKVSLKNVLRPGFAGGTFKSGYRFQKYWDTPMATAFFCGETGAGLFIISMLMDFLPGIILGLLITGVGKTFFHLTHMGVPGKAWRAMLRPDRSWISRGLWGIIFFVGFGSIHVLGMLFNVVPAGLEPAVYMLAIAGAVVVVTYQGFAMSHSTAISFWSTGLMPVSSMLYGLLMGASLVLLLNAFGFSISSPEYISMVGLAQVILIIAVQICLFSLLHGAKNGSKGAAQSYVLLTKDFLGRPFLFGVVGVGGLLPLLILLFIPTNFITNLIVTGCVMVGFYLFRLLIFKAGVLDPILSPADIFKR</sequence>
<organism evidence="8">
    <name type="scientific">hydrothermal vent metagenome</name>
    <dbReference type="NCBI Taxonomy" id="652676"/>
    <lineage>
        <taxon>unclassified sequences</taxon>
        <taxon>metagenomes</taxon>
        <taxon>ecological metagenomes</taxon>
    </lineage>
</organism>
<proteinExistence type="inferred from homology"/>
<reference evidence="8" key="1">
    <citation type="submission" date="2018-06" db="EMBL/GenBank/DDBJ databases">
        <authorList>
            <person name="Zhirakovskaya E."/>
        </authorList>
    </citation>
    <scope>NUCLEOTIDE SEQUENCE</scope>
</reference>
<keyword evidence="3" id="KW-1003">Cell membrane</keyword>
<accession>A0A3B1B5E2</accession>